<proteinExistence type="predicted"/>
<feature type="non-terminal residue" evidence="2">
    <location>
        <position position="1"/>
    </location>
</feature>
<sequence>MDLEHISQLQVACHSVFVLPGLSGLMLAVMMAALCRLSLPFSTPLPLFSIDIWTRIRKKATDVELLIVGRVFVGDGGGIRHMDPSHPKLGEFSAVCVHPEYLILLVSTHLRHLPPRYILGTNHRA</sequence>
<evidence type="ECO:0000313" key="3">
    <source>
        <dbReference type="Proteomes" id="UP000747542"/>
    </source>
</evidence>
<gene>
    <name evidence="2" type="primary">Slc5a9-L3</name>
    <name evidence="2" type="ORF">Hamer_G028868</name>
</gene>
<organism evidence="2 3">
    <name type="scientific">Homarus americanus</name>
    <name type="common">American lobster</name>
    <dbReference type="NCBI Taxonomy" id="6706"/>
    <lineage>
        <taxon>Eukaryota</taxon>
        <taxon>Metazoa</taxon>
        <taxon>Ecdysozoa</taxon>
        <taxon>Arthropoda</taxon>
        <taxon>Crustacea</taxon>
        <taxon>Multicrustacea</taxon>
        <taxon>Malacostraca</taxon>
        <taxon>Eumalacostraca</taxon>
        <taxon>Eucarida</taxon>
        <taxon>Decapoda</taxon>
        <taxon>Pleocyemata</taxon>
        <taxon>Astacidea</taxon>
        <taxon>Nephropoidea</taxon>
        <taxon>Nephropidae</taxon>
        <taxon>Homarus</taxon>
    </lineage>
</organism>
<evidence type="ECO:0000256" key="1">
    <source>
        <dbReference type="SAM" id="Phobius"/>
    </source>
</evidence>
<dbReference type="GO" id="GO:0005412">
    <property type="term" value="F:D-glucose:sodium symporter activity"/>
    <property type="evidence" value="ECO:0007669"/>
    <property type="project" value="TreeGrafter"/>
</dbReference>
<feature type="transmembrane region" description="Helical" evidence="1">
    <location>
        <begin position="12"/>
        <end position="34"/>
    </location>
</feature>
<reference evidence="2" key="1">
    <citation type="journal article" date="2021" name="Sci. Adv.">
        <title>The American lobster genome reveals insights on longevity, neural, and immune adaptations.</title>
        <authorList>
            <person name="Polinski J.M."/>
            <person name="Zimin A.V."/>
            <person name="Clark K.F."/>
            <person name="Kohn A.B."/>
            <person name="Sadowski N."/>
            <person name="Timp W."/>
            <person name="Ptitsyn A."/>
            <person name="Khanna P."/>
            <person name="Romanova D.Y."/>
            <person name="Williams P."/>
            <person name="Greenwood S.J."/>
            <person name="Moroz L.L."/>
            <person name="Walt D.R."/>
            <person name="Bodnar A.G."/>
        </authorList>
    </citation>
    <scope>NUCLEOTIDE SEQUENCE</scope>
    <source>
        <strain evidence="2">GMGI-L3</strain>
    </source>
</reference>
<dbReference type="AlphaFoldDB" id="A0A8J5MR28"/>
<comment type="caution">
    <text evidence="2">The sequence shown here is derived from an EMBL/GenBank/DDBJ whole genome shotgun (WGS) entry which is preliminary data.</text>
</comment>
<accession>A0A8J5MR28</accession>
<dbReference type="PANTHER" id="PTHR11819">
    <property type="entry name" value="SOLUTE CARRIER FAMILY 5"/>
    <property type="match status" value="1"/>
</dbReference>
<keyword evidence="1" id="KW-0812">Transmembrane</keyword>
<dbReference type="GO" id="GO:0005886">
    <property type="term" value="C:plasma membrane"/>
    <property type="evidence" value="ECO:0007669"/>
    <property type="project" value="TreeGrafter"/>
</dbReference>
<protein>
    <submittedName>
        <fullName evidence="2">Sodium/glucose cotransporter 4-like 3</fullName>
    </submittedName>
</protein>
<keyword evidence="1" id="KW-0472">Membrane</keyword>
<evidence type="ECO:0000313" key="2">
    <source>
        <dbReference type="EMBL" id="KAG7160808.1"/>
    </source>
</evidence>
<keyword evidence="3" id="KW-1185">Reference proteome</keyword>
<dbReference type="EMBL" id="JAHLQT010030653">
    <property type="protein sequence ID" value="KAG7160808.1"/>
    <property type="molecule type" value="Genomic_DNA"/>
</dbReference>
<dbReference type="Proteomes" id="UP000747542">
    <property type="component" value="Unassembled WGS sequence"/>
</dbReference>
<name>A0A8J5MR28_HOMAM</name>
<keyword evidence="1" id="KW-1133">Transmembrane helix</keyword>
<dbReference type="PANTHER" id="PTHR11819:SF195">
    <property type="entry name" value="SODIUM_GLUCOSE COTRANSPORTER 4"/>
    <property type="match status" value="1"/>
</dbReference>